<keyword evidence="2" id="KW-1003">Cell membrane</keyword>
<reference evidence="9 10" key="1">
    <citation type="submission" date="2019-03" db="EMBL/GenBank/DDBJ databases">
        <title>Genomic Encyclopedia of Type Strains, Phase IV (KMG-IV): sequencing the most valuable type-strain genomes for metagenomic binning, comparative biology and taxonomic classification.</title>
        <authorList>
            <person name="Goeker M."/>
        </authorList>
    </citation>
    <scope>NUCLEOTIDE SEQUENCE [LARGE SCALE GENOMIC DNA]</scope>
    <source>
        <strain evidence="9 10">DSM 28867</strain>
    </source>
</reference>
<dbReference type="EMBL" id="SODD01000005">
    <property type="protein sequence ID" value="TDW25275.1"/>
    <property type="molecule type" value="Genomic_DNA"/>
</dbReference>
<dbReference type="OrthoDB" id="1694171at2"/>
<dbReference type="RefSeq" id="WP_134168156.1">
    <property type="nucleotide sequence ID" value="NZ_SODD01000005.1"/>
</dbReference>
<dbReference type="GO" id="GO:0022857">
    <property type="term" value="F:transmembrane transporter activity"/>
    <property type="evidence" value="ECO:0007669"/>
    <property type="project" value="TreeGrafter"/>
</dbReference>
<evidence type="ECO:0000259" key="8">
    <source>
        <dbReference type="Pfam" id="PF02687"/>
    </source>
</evidence>
<keyword evidence="10" id="KW-1185">Reference proteome</keyword>
<keyword evidence="3 7" id="KW-0812">Transmembrane</keyword>
<dbReference type="InterPro" id="IPR050250">
    <property type="entry name" value="Macrolide_Exporter_MacB"/>
</dbReference>
<dbReference type="AlphaFoldDB" id="A0A4R8A4L9"/>
<protein>
    <submittedName>
        <fullName evidence="9">FtsX-like permease family protein</fullName>
    </submittedName>
</protein>
<dbReference type="GO" id="GO:0005886">
    <property type="term" value="C:plasma membrane"/>
    <property type="evidence" value="ECO:0007669"/>
    <property type="project" value="UniProtKB-SubCell"/>
</dbReference>
<comment type="caution">
    <text evidence="9">The sequence shown here is derived from an EMBL/GenBank/DDBJ whole genome shotgun (WGS) entry which is preliminary data.</text>
</comment>
<sequence length="846" mass="96269">MIVKNNNTSIISKLAKNSYIANKSRNRLLIGAIAFAIVLLFSISSISIAQVDSEYMMYARSSGTLATVYMERPTMEQYKLAKELDCIDIVGKESYVMTGKQGEHILFTGKVVDSVAYEELYKPAYTDVYGNYPKKTNEVMLPVSVIEQLEIDPKIGAAVVLPLYVEDTGEIQTEEFILSGYFSEYVDTHLISPSAFFSNAYLEASGRTLNDADALVMKQQDDVLFEEIEFTLYENIPTVDETQQFIATDSLSYASVEMVYGGYDTAIFLGAVIAMSVILLVNNIMQISLEKSVREFGLLRTIGTTKKQLFQIQWKQIMKVILAGTLVGSVIAYAIVQFVFPYLLAGFVAGQGVAIGEVIQARLWLLLAILLFVALISILSMLFPLRIMHSISPKEALYFTYGKYRTRRKEIYSKTQVSLRKMAMRNISQNRGKSFKTIFSLFMASLLCIGSIMAIQILDYSDMYEGDPAFEFTNWSMSGDMDIQAENTYFNSEFLQDISEIDSVTSLECSYQAYGRFNVNDKVWQPLLEVDNRELEGDEYIGGFRIVRDEELEQLETFLKENDIEANIDNFASGESVFNLDQHSFSKKMKEKAKKVEGETLHVYNQQDEEIGAYIFAGYLDLQTRGFPKFKNMSSNQQYMPYVLISEQGFAKLNIEKTISKLEVFVEEGQDMQVYNIIQKIMVKRNKTASMESLQNVSLSVTYLAKEEAHDYIQSVKILLYSMSFILMAMSVFNYFNVMHTSLTNRRRELVLLESIGMTRSQLRGMLVWEGCLYSTVIYLLLVSIGSGVLYAISYFIQRENNTIQFTYPIEAMIVFMIVIGIVSIALPLYQYKKIEKQSLVERLTK</sequence>
<feature type="transmembrane region" description="Helical" evidence="7">
    <location>
        <begin position="809"/>
        <end position="830"/>
    </location>
</feature>
<comment type="similarity">
    <text evidence="6">Belongs to the ABC-4 integral membrane protein family.</text>
</comment>
<evidence type="ECO:0000256" key="7">
    <source>
        <dbReference type="SAM" id="Phobius"/>
    </source>
</evidence>
<feature type="transmembrane region" description="Helical" evidence="7">
    <location>
        <begin position="320"/>
        <end position="343"/>
    </location>
</feature>
<evidence type="ECO:0000256" key="3">
    <source>
        <dbReference type="ARBA" id="ARBA00022692"/>
    </source>
</evidence>
<accession>A0A4R8A4L9</accession>
<dbReference type="Proteomes" id="UP000294743">
    <property type="component" value="Unassembled WGS sequence"/>
</dbReference>
<dbReference type="InterPro" id="IPR003838">
    <property type="entry name" value="ABC3_permease_C"/>
</dbReference>
<evidence type="ECO:0000256" key="4">
    <source>
        <dbReference type="ARBA" id="ARBA00022989"/>
    </source>
</evidence>
<feature type="transmembrane region" description="Helical" evidence="7">
    <location>
        <begin position="438"/>
        <end position="458"/>
    </location>
</feature>
<gene>
    <name evidence="9" type="ORF">EDD63_1054</name>
</gene>
<feature type="domain" description="ABC3 transporter permease C-terminal" evidence="8">
    <location>
        <begin position="267"/>
        <end position="392"/>
    </location>
</feature>
<evidence type="ECO:0000256" key="6">
    <source>
        <dbReference type="ARBA" id="ARBA00038076"/>
    </source>
</evidence>
<feature type="transmembrane region" description="Helical" evidence="7">
    <location>
        <begin position="718"/>
        <end position="738"/>
    </location>
</feature>
<comment type="subcellular location">
    <subcellularLocation>
        <location evidence="1">Cell membrane</location>
        <topology evidence="1">Multi-pass membrane protein</topology>
    </subcellularLocation>
</comment>
<evidence type="ECO:0000256" key="5">
    <source>
        <dbReference type="ARBA" id="ARBA00023136"/>
    </source>
</evidence>
<keyword evidence="4 7" id="KW-1133">Transmembrane helix</keyword>
<proteinExistence type="inferred from homology"/>
<dbReference type="PANTHER" id="PTHR30572">
    <property type="entry name" value="MEMBRANE COMPONENT OF TRANSPORTER-RELATED"/>
    <property type="match status" value="1"/>
</dbReference>
<dbReference type="Pfam" id="PF02687">
    <property type="entry name" value="FtsX"/>
    <property type="match status" value="2"/>
</dbReference>
<evidence type="ECO:0000256" key="2">
    <source>
        <dbReference type="ARBA" id="ARBA00022475"/>
    </source>
</evidence>
<keyword evidence="5 7" id="KW-0472">Membrane</keyword>
<name>A0A4R8A4L9_9FIRM</name>
<feature type="domain" description="ABC3 transporter permease C-terminal" evidence="8">
    <location>
        <begin position="722"/>
        <end position="836"/>
    </location>
</feature>
<feature type="transmembrane region" description="Helical" evidence="7">
    <location>
        <begin position="363"/>
        <end position="385"/>
    </location>
</feature>
<evidence type="ECO:0000256" key="1">
    <source>
        <dbReference type="ARBA" id="ARBA00004651"/>
    </source>
</evidence>
<feature type="transmembrane region" description="Helical" evidence="7">
    <location>
        <begin position="266"/>
        <end position="285"/>
    </location>
</feature>
<organism evidence="9 10">
    <name type="scientific">Breznakia blatticola</name>
    <dbReference type="NCBI Taxonomy" id="1754012"/>
    <lineage>
        <taxon>Bacteria</taxon>
        <taxon>Bacillati</taxon>
        <taxon>Bacillota</taxon>
        <taxon>Erysipelotrichia</taxon>
        <taxon>Erysipelotrichales</taxon>
        <taxon>Erysipelotrichaceae</taxon>
        <taxon>Breznakia</taxon>
    </lineage>
</organism>
<dbReference type="PANTHER" id="PTHR30572:SF4">
    <property type="entry name" value="ABC TRANSPORTER PERMEASE YTRF"/>
    <property type="match status" value="1"/>
</dbReference>
<evidence type="ECO:0000313" key="10">
    <source>
        <dbReference type="Proteomes" id="UP000294743"/>
    </source>
</evidence>
<evidence type="ECO:0000313" key="9">
    <source>
        <dbReference type="EMBL" id="TDW25275.1"/>
    </source>
</evidence>
<feature type="transmembrane region" description="Helical" evidence="7">
    <location>
        <begin position="772"/>
        <end position="797"/>
    </location>
</feature>